<evidence type="ECO:0000256" key="2">
    <source>
        <dbReference type="ARBA" id="ARBA00022692"/>
    </source>
</evidence>
<dbReference type="Proteomes" id="UP001186944">
    <property type="component" value="Unassembled WGS sequence"/>
</dbReference>
<name>A0AA89BVM9_PINIB</name>
<dbReference type="CDD" id="cd14978">
    <property type="entry name" value="7tmA_FMRFamide_R-like"/>
    <property type="match status" value="1"/>
</dbReference>
<feature type="compositionally biased region" description="Polar residues" evidence="9">
    <location>
        <begin position="1"/>
        <end position="25"/>
    </location>
</feature>
<keyword evidence="2 8" id="KW-0812">Transmembrane</keyword>
<evidence type="ECO:0000256" key="4">
    <source>
        <dbReference type="ARBA" id="ARBA00023040"/>
    </source>
</evidence>
<evidence type="ECO:0000256" key="3">
    <source>
        <dbReference type="ARBA" id="ARBA00022989"/>
    </source>
</evidence>
<dbReference type="PRINTS" id="PR00237">
    <property type="entry name" value="GPCRRHODOPSN"/>
</dbReference>
<keyword evidence="3 10" id="KW-1133">Transmembrane helix</keyword>
<evidence type="ECO:0000256" key="5">
    <source>
        <dbReference type="ARBA" id="ARBA00023136"/>
    </source>
</evidence>
<accession>A0AA89BVM9</accession>
<organism evidence="12 13">
    <name type="scientific">Pinctada imbricata</name>
    <name type="common">Atlantic pearl-oyster</name>
    <name type="synonym">Pinctada martensii</name>
    <dbReference type="NCBI Taxonomy" id="66713"/>
    <lineage>
        <taxon>Eukaryota</taxon>
        <taxon>Metazoa</taxon>
        <taxon>Spiralia</taxon>
        <taxon>Lophotrochozoa</taxon>
        <taxon>Mollusca</taxon>
        <taxon>Bivalvia</taxon>
        <taxon>Autobranchia</taxon>
        <taxon>Pteriomorphia</taxon>
        <taxon>Pterioida</taxon>
        <taxon>Pterioidea</taxon>
        <taxon>Pteriidae</taxon>
        <taxon>Pinctada</taxon>
    </lineage>
</organism>
<keyword evidence="6 8" id="KW-0675">Receptor</keyword>
<feature type="transmembrane region" description="Helical" evidence="10">
    <location>
        <begin position="265"/>
        <end position="286"/>
    </location>
</feature>
<proteinExistence type="inferred from homology"/>
<dbReference type="Pfam" id="PF00001">
    <property type="entry name" value="7tm_1"/>
    <property type="match status" value="1"/>
</dbReference>
<gene>
    <name evidence="12" type="ORF">FSP39_004038</name>
</gene>
<dbReference type="SUPFAM" id="SSF81321">
    <property type="entry name" value="Family A G protein-coupled receptor-like"/>
    <property type="match status" value="1"/>
</dbReference>
<evidence type="ECO:0000256" key="10">
    <source>
        <dbReference type="SAM" id="Phobius"/>
    </source>
</evidence>
<evidence type="ECO:0000256" key="1">
    <source>
        <dbReference type="ARBA" id="ARBA00004141"/>
    </source>
</evidence>
<dbReference type="PROSITE" id="PS00237">
    <property type="entry name" value="G_PROTEIN_RECEP_F1_1"/>
    <property type="match status" value="1"/>
</dbReference>
<evidence type="ECO:0000259" key="11">
    <source>
        <dbReference type="PROSITE" id="PS50262"/>
    </source>
</evidence>
<feature type="domain" description="G-protein coupled receptors family 1 profile" evidence="11">
    <location>
        <begin position="60"/>
        <end position="327"/>
    </location>
</feature>
<keyword evidence="5 10" id="KW-0472">Membrane</keyword>
<protein>
    <recommendedName>
        <fullName evidence="11">G-protein coupled receptors family 1 profile domain-containing protein</fullName>
    </recommendedName>
</protein>
<evidence type="ECO:0000256" key="8">
    <source>
        <dbReference type="RuleBase" id="RU000688"/>
    </source>
</evidence>
<comment type="subcellular location">
    <subcellularLocation>
        <location evidence="1">Membrane</location>
        <topology evidence="1">Multi-pass membrane protein</topology>
    </subcellularLocation>
</comment>
<evidence type="ECO:0000256" key="7">
    <source>
        <dbReference type="ARBA" id="ARBA00023224"/>
    </source>
</evidence>
<comment type="similarity">
    <text evidence="8">Belongs to the G-protein coupled receptor 1 family.</text>
</comment>
<sequence>MNVTDVTEDGGNSTSATWSTPTTMSDDVDEGNSEQPYAIKILEQISLVYFPVVLIVGIVGNFLTIVIMASPKFSKSTSRIYLIALALSDTTLILAQPFNLPSFIKLFGRDLKSLSDVGCKLYFIIRRSSKMTSSWFVVLLCIERFIAVWFPLKAKLICTSKVAVTSIALVYLTMISFTSSWSWASKISENGRCFPDVYNKSNPAEVALFGRMLKAGSSIYSIIPMILLSIFSPLIIYKVSSHSKKRLHMSTNVQTSKAAWESSKITTMLLGIVAAYIILVLPITVLHNTAYELRLNAFANNAVGFEIFKKISQFLEQLNYSINFFLYVLTSQKFRRCLVSLFPNFNCAKVKRDLSVYTNSTKNSSLST</sequence>
<dbReference type="InterPro" id="IPR000276">
    <property type="entry name" value="GPCR_Rhodpsn"/>
</dbReference>
<evidence type="ECO:0000313" key="13">
    <source>
        <dbReference type="Proteomes" id="UP001186944"/>
    </source>
</evidence>
<dbReference type="Gene3D" id="1.20.1070.10">
    <property type="entry name" value="Rhodopsin 7-helix transmembrane proteins"/>
    <property type="match status" value="1"/>
</dbReference>
<feature type="transmembrane region" description="Helical" evidence="10">
    <location>
        <begin position="47"/>
        <end position="68"/>
    </location>
</feature>
<dbReference type="GO" id="GO:0004930">
    <property type="term" value="F:G protein-coupled receptor activity"/>
    <property type="evidence" value="ECO:0007669"/>
    <property type="project" value="UniProtKB-KW"/>
</dbReference>
<feature type="transmembrane region" description="Helical" evidence="10">
    <location>
        <begin position="162"/>
        <end position="184"/>
    </location>
</feature>
<feature type="transmembrane region" description="Helical" evidence="10">
    <location>
        <begin position="218"/>
        <end position="237"/>
    </location>
</feature>
<feature type="transmembrane region" description="Helical" evidence="10">
    <location>
        <begin position="80"/>
        <end position="98"/>
    </location>
</feature>
<reference evidence="12" key="1">
    <citation type="submission" date="2019-08" db="EMBL/GenBank/DDBJ databases">
        <title>The improved chromosome-level genome for the pearl oyster Pinctada fucata martensii using PacBio sequencing and Hi-C.</title>
        <authorList>
            <person name="Zheng Z."/>
        </authorList>
    </citation>
    <scope>NUCLEOTIDE SEQUENCE</scope>
    <source>
        <strain evidence="12">ZZ-2019</strain>
        <tissue evidence="12">Adductor muscle</tissue>
    </source>
</reference>
<keyword evidence="7 8" id="KW-0807">Transducer</keyword>
<feature type="region of interest" description="Disordered" evidence="9">
    <location>
        <begin position="1"/>
        <end position="30"/>
    </location>
</feature>
<dbReference type="AlphaFoldDB" id="A0AA89BVM9"/>
<keyword evidence="13" id="KW-1185">Reference proteome</keyword>
<dbReference type="EMBL" id="VSWD01000009">
    <property type="protein sequence ID" value="KAK3092528.1"/>
    <property type="molecule type" value="Genomic_DNA"/>
</dbReference>
<dbReference type="PANTHER" id="PTHR24243">
    <property type="entry name" value="G-PROTEIN COUPLED RECEPTOR"/>
    <property type="match status" value="1"/>
</dbReference>
<dbReference type="PANTHER" id="PTHR24243:SF230">
    <property type="entry name" value="G-PROTEIN COUPLED RECEPTORS FAMILY 1 PROFILE DOMAIN-CONTAINING PROTEIN"/>
    <property type="match status" value="1"/>
</dbReference>
<dbReference type="GO" id="GO:0005886">
    <property type="term" value="C:plasma membrane"/>
    <property type="evidence" value="ECO:0007669"/>
    <property type="project" value="TreeGrafter"/>
</dbReference>
<feature type="transmembrane region" description="Helical" evidence="10">
    <location>
        <begin position="132"/>
        <end position="150"/>
    </location>
</feature>
<keyword evidence="4 8" id="KW-0297">G-protein coupled receptor</keyword>
<evidence type="ECO:0000256" key="9">
    <source>
        <dbReference type="SAM" id="MobiDB-lite"/>
    </source>
</evidence>
<dbReference type="PROSITE" id="PS50262">
    <property type="entry name" value="G_PROTEIN_RECEP_F1_2"/>
    <property type="match status" value="1"/>
</dbReference>
<evidence type="ECO:0000313" key="12">
    <source>
        <dbReference type="EMBL" id="KAK3092528.1"/>
    </source>
</evidence>
<evidence type="ECO:0000256" key="6">
    <source>
        <dbReference type="ARBA" id="ARBA00023170"/>
    </source>
</evidence>
<dbReference type="InterPro" id="IPR017452">
    <property type="entry name" value="GPCR_Rhodpsn_7TM"/>
</dbReference>
<comment type="caution">
    <text evidence="12">The sequence shown here is derived from an EMBL/GenBank/DDBJ whole genome shotgun (WGS) entry which is preliminary data.</text>
</comment>